<comment type="caution">
    <text evidence="1">The sequence shown here is derived from an EMBL/GenBank/DDBJ whole genome shotgun (WGS) entry which is preliminary data.</text>
</comment>
<reference evidence="1 2" key="1">
    <citation type="journal article" date="2015" name="Genome Biol. Evol.">
        <title>Comparative Genomics of a Bacterivorous Green Alga Reveals Evolutionary Causalities and Consequences of Phago-Mixotrophic Mode of Nutrition.</title>
        <authorList>
            <person name="Burns J.A."/>
            <person name="Paasch A."/>
            <person name="Narechania A."/>
            <person name="Kim E."/>
        </authorList>
    </citation>
    <scope>NUCLEOTIDE SEQUENCE [LARGE SCALE GENOMIC DNA]</scope>
    <source>
        <strain evidence="1 2">PLY_AMNH</strain>
    </source>
</reference>
<organism evidence="1 2">
    <name type="scientific">Cymbomonas tetramitiformis</name>
    <dbReference type="NCBI Taxonomy" id="36881"/>
    <lineage>
        <taxon>Eukaryota</taxon>
        <taxon>Viridiplantae</taxon>
        <taxon>Chlorophyta</taxon>
        <taxon>Pyramimonadophyceae</taxon>
        <taxon>Pyramimonadales</taxon>
        <taxon>Pyramimonadaceae</taxon>
        <taxon>Cymbomonas</taxon>
    </lineage>
</organism>
<keyword evidence="2" id="KW-1185">Reference proteome</keyword>
<dbReference type="EMBL" id="LGRX02020797">
    <property type="protein sequence ID" value="KAK3257252.1"/>
    <property type="molecule type" value="Genomic_DNA"/>
</dbReference>
<dbReference type="AlphaFoldDB" id="A0AAE0KQR1"/>
<gene>
    <name evidence="1" type="ORF">CYMTET_33650</name>
</gene>
<sequence>MLSLDLKDGYHMIGIHPAFQRHRETGQSYRNCAVGAGDTSGWQAGGAIDQAVVHMLVQFTSKDPALMQRMRRLWILWDSPNIELTARYIRSQATEQAARLSSGRDVDYWRLNCRWLDWAQGQWGEHTVDRYASEIAAQLPGYLVSRGVGKVVCGMTVDER</sequence>
<evidence type="ECO:0000313" key="1">
    <source>
        <dbReference type="EMBL" id="KAK3257252.1"/>
    </source>
</evidence>
<protein>
    <submittedName>
        <fullName evidence="1">Uncharacterized protein</fullName>
    </submittedName>
</protein>
<evidence type="ECO:0000313" key="2">
    <source>
        <dbReference type="Proteomes" id="UP001190700"/>
    </source>
</evidence>
<proteinExistence type="predicted"/>
<name>A0AAE0KQR1_9CHLO</name>
<dbReference type="Proteomes" id="UP001190700">
    <property type="component" value="Unassembled WGS sequence"/>
</dbReference>
<accession>A0AAE0KQR1</accession>